<sequence>MKLLAIVFQDFKLLSFSIRDNLSNKICEAPDDQERIISCLDKAGFGNDLAKLNNGII</sequence>
<evidence type="ECO:0000313" key="1">
    <source>
        <dbReference type="EMBL" id="MBU5675165.1"/>
    </source>
</evidence>
<name>A0ABS6G1C3_9FIRM</name>
<comment type="caution">
    <text evidence="1">The sequence shown here is derived from an EMBL/GenBank/DDBJ whole genome shotgun (WGS) entry which is preliminary data.</text>
</comment>
<proteinExistence type="predicted"/>
<keyword evidence="2" id="KW-1185">Reference proteome</keyword>
<protein>
    <submittedName>
        <fullName evidence="1">Uncharacterized protein</fullName>
    </submittedName>
</protein>
<reference evidence="1 2" key="1">
    <citation type="submission" date="2021-06" db="EMBL/GenBank/DDBJ databases">
        <authorList>
            <person name="Sun Q."/>
            <person name="Li D."/>
        </authorList>
    </citation>
    <scope>NUCLEOTIDE SEQUENCE [LARGE SCALE GENOMIC DNA]</scope>
    <source>
        <strain evidence="1 2">MSJ-5</strain>
    </source>
</reference>
<organism evidence="1 2">
    <name type="scientific">Alkaliphilus flagellatus</name>
    <dbReference type="NCBI Taxonomy" id="2841507"/>
    <lineage>
        <taxon>Bacteria</taxon>
        <taxon>Bacillati</taxon>
        <taxon>Bacillota</taxon>
        <taxon>Clostridia</taxon>
        <taxon>Peptostreptococcales</taxon>
        <taxon>Natronincolaceae</taxon>
        <taxon>Alkaliphilus</taxon>
    </lineage>
</organism>
<dbReference type="EMBL" id="JAHLQK010000001">
    <property type="protein sequence ID" value="MBU5675165.1"/>
    <property type="molecule type" value="Genomic_DNA"/>
</dbReference>
<evidence type="ECO:0000313" key="2">
    <source>
        <dbReference type="Proteomes" id="UP000779508"/>
    </source>
</evidence>
<gene>
    <name evidence="1" type="ORF">KQI88_01880</name>
</gene>
<accession>A0ABS6G1C3</accession>
<dbReference type="Proteomes" id="UP000779508">
    <property type="component" value="Unassembled WGS sequence"/>
</dbReference>
<dbReference type="RefSeq" id="WP_216414665.1">
    <property type="nucleotide sequence ID" value="NZ_JAHLQK010000001.1"/>
</dbReference>